<evidence type="ECO:0000256" key="2">
    <source>
        <dbReference type="ARBA" id="ARBA00010500"/>
    </source>
</evidence>
<name>A0A7S0VYV0_9CRYP</name>
<dbReference type="PANTHER" id="PTHR21442:SF0">
    <property type="entry name" value="CILIA- AND FLAGELLA-ASSOCIATED PROTEIN 206"/>
    <property type="match status" value="1"/>
</dbReference>
<dbReference type="GO" id="GO:0036064">
    <property type="term" value="C:ciliary basal body"/>
    <property type="evidence" value="ECO:0007669"/>
    <property type="project" value="TreeGrafter"/>
</dbReference>
<dbReference type="GO" id="GO:0030030">
    <property type="term" value="P:cell projection organization"/>
    <property type="evidence" value="ECO:0007669"/>
    <property type="project" value="UniProtKB-KW"/>
</dbReference>
<keyword evidence="4" id="KW-0963">Cytoplasm</keyword>
<evidence type="ECO:0000256" key="5">
    <source>
        <dbReference type="ARBA" id="ARBA00022794"/>
    </source>
</evidence>
<feature type="compositionally biased region" description="Low complexity" evidence="9">
    <location>
        <begin position="380"/>
        <end position="389"/>
    </location>
</feature>
<evidence type="ECO:0000256" key="8">
    <source>
        <dbReference type="ARBA" id="ARBA00023273"/>
    </source>
</evidence>
<proteinExistence type="inferred from homology"/>
<protein>
    <recommendedName>
        <fullName evidence="3">Cilia- and flagella-associated protein 206</fullName>
    </recommendedName>
</protein>
<dbReference type="EMBL" id="HBFN01020566">
    <property type="protein sequence ID" value="CAD8798303.1"/>
    <property type="molecule type" value="Transcribed_RNA"/>
</dbReference>
<gene>
    <name evidence="10" type="ORF">HTEP1355_LOCUS11944</name>
</gene>
<feature type="region of interest" description="Disordered" evidence="9">
    <location>
        <begin position="373"/>
        <end position="397"/>
    </location>
</feature>
<dbReference type="GO" id="GO:0003356">
    <property type="term" value="P:regulation of cilium beat frequency"/>
    <property type="evidence" value="ECO:0007669"/>
    <property type="project" value="TreeGrafter"/>
</dbReference>
<keyword evidence="7" id="KW-0206">Cytoskeleton</keyword>
<evidence type="ECO:0000256" key="7">
    <source>
        <dbReference type="ARBA" id="ARBA00023212"/>
    </source>
</evidence>
<dbReference type="AlphaFoldDB" id="A0A7S0VYV0"/>
<evidence type="ECO:0000256" key="1">
    <source>
        <dbReference type="ARBA" id="ARBA00004430"/>
    </source>
</evidence>
<evidence type="ECO:0000256" key="3">
    <source>
        <dbReference type="ARBA" id="ARBA00021602"/>
    </source>
</evidence>
<evidence type="ECO:0000256" key="9">
    <source>
        <dbReference type="SAM" id="MobiDB-lite"/>
    </source>
</evidence>
<evidence type="ECO:0000256" key="6">
    <source>
        <dbReference type="ARBA" id="ARBA00023069"/>
    </source>
</evidence>
<keyword evidence="5" id="KW-0970">Cilium biogenesis/degradation</keyword>
<dbReference type="Pfam" id="PF12018">
    <property type="entry name" value="FAP206"/>
    <property type="match status" value="1"/>
</dbReference>
<comment type="similarity">
    <text evidence="2">Belongs to the CFAP206 family.</text>
</comment>
<keyword evidence="8" id="KW-0966">Cell projection</keyword>
<evidence type="ECO:0000256" key="4">
    <source>
        <dbReference type="ARBA" id="ARBA00022490"/>
    </source>
</evidence>
<evidence type="ECO:0000313" key="10">
    <source>
        <dbReference type="EMBL" id="CAD8798303.1"/>
    </source>
</evidence>
<reference evidence="10" key="1">
    <citation type="submission" date="2021-01" db="EMBL/GenBank/DDBJ databases">
        <authorList>
            <person name="Corre E."/>
            <person name="Pelletier E."/>
            <person name="Niang G."/>
            <person name="Scheremetjew M."/>
            <person name="Finn R."/>
            <person name="Kale V."/>
            <person name="Holt S."/>
            <person name="Cochrane G."/>
            <person name="Meng A."/>
            <person name="Brown T."/>
            <person name="Cohen L."/>
        </authorList>
    </citation>
    <scope>NUCLEOTIDE SEQUENCE</scope>
    <source>
        <strain evidence="10">CCMP443</strain>
    </source>
</reference>
<sequence>MDEIQKIVFEIADRCQRRKVPVTDMLAAFVAKTIILENPDKFQLDRAMSQDDVEGLVSMAVTRLSKEDDPSLETLRMQVAFDAAYVERQEALEKDKAGTNRAYSLLEQSICATTLASTKDVAGMGQMHRLIIAALLTRTGQNPSNEVFQREVAAALESVLPRANLYPFTALDYADKRDRLVDLHNYVLGIRLFNKALGKGGSGLGDKIRDASEQVLALGTSVMNQLGDAEKIVNDTQAVINFAHKKGEKASTSKTPLQRLHDELAYRRQYIGFLQSFEQEIATSQEQMHNIALDYDAHMEELRELVGRKSAVPKERVYPLFEGLSKLWMEAKDVEMHNGALQAIFDELVTFTIPNYKTMLLDEDVSTAYRDQEGEEAKPGGEAAAAVGEGAVGEGEKRTEITAKSGEDVTKALDPASTTPLHVFKNENPEVIAMPIEFGGFCPTTMTERDGLLLPSDPTNGNILYQGKLYGFVSMDALLAFKEDPGKFLGGVLGEARKKPELINLLHLDRHFPHHVLRKVLAGLTVEGAVGLAKVMDGECQTPTHFVERHIDPKYDWNEWSLRRKAIQLANLHTKRTHATQTQLSQYRRENDAQVYLPKGATTQTAVDRGTRPTMHFQFVKGLRGHPDQEMQVVKVDLDIQ</sequence>
<keyword evidence="6" id="KW-0969">Cilium</keyword>
<dbReference type="InterPro" id="IPR021897">
    <property type="entry name" value="FAP206"/>
</dbReference>
<accession>A0A7S0VYV0</accession>
<organism evidence="10">
    <name type="scientific">Hemiselmis tepida</name>
    <dbReference type="NCBI Taxonomy" id="464990"/>
    <lineage>
        <taxon>Eukaryota</taxon>
        <taxon>Cryptophyceae</taxon>
        <taxon>Cryptomonadales</taxon>
        <taxon>Hemiselmidaceae</taxon>
        <taxon>Hemiselmis</taxon>
    </lineage>
</organism>
<dbReference type="PANTHER" id="PTHR21442">
    <property type="entry name" value="CILIA- AND FLAGELLA-ASSOCIATED PROTEIN 206"/>
    <property type="match status" value="1"/>
</dbReference>
<comment type="subcellular location">
    <subcellularLocation>
        <location evidence="1">Cytoplasm</location>
        <location evidence="1">Cytoskeleton</location>
        <location evidence="1">Cilium axoneme</location>
    </subcellularLocation>
</comment>
<dbReference type="GO" id="GO:0005930">
    <property type="term" value="C:axoneme"/>
    <property type="evidence" value="ECO:0007669"/>
    <property type="project" value="UniProtKB-SubCell"/>
</dbReference>